<evidence type="ECO:0000313" key="4">
    <source>
        <dbReference type="Proteomes" id="UP001166585"/>
    </source>
</evidence>
<keyword evidence="2" id="KW-0812">Transmembrane</keyword>
<feature type="transmembrane region" description="Helical" evidence="2">
    <location>
        <begin position="9"/>
        <end position="29"/>
    </location>
</feature>
<evidence type="ECO:0000256" key="1">
    <source>
        <dbReference type="SAM" id="Coils"/>
    </source>
</evidence>
<keyword evidence="1" id="KW-0175">Coiled coil</keyword>
<feature type="coiled-coil region" evidence="1">
    <location>
        <begin position="41"/>
        <end position="68"/>
    </location>
</feature>
<sequence length="118" mass="13206">MIIRTRWRSILQTVTLHLGAAALIGYFAFQGYNGQYGLLARRSFEHQHAELTAERDKMRAQREALEAKVLLLSPSRIDADMLDEEARSLLNLVHPKDLVLLRPQRAAVPASDTGVAAN</sequence>
<dbReference type="RefSeq" id="WP_213754179.1">
    <property type="nucleotide sequence ID" value="NZ_JAHCQH010000014.1"/>
</dbReference>
<dbReference type="Pfam" id="PF04977">
    <property type="entry name" value="DivIC"/>
    <property type="match status" value="1"/>
</dbReference>
<keyword evidence="2" id="KW-1133">Transmembrane helix</keyword>
<accession>A0ABS5R3T2</accession>
<keyword evidence="4" id="KW-1185">Reference proteome</keyword>
<dbReference type="EMBL" id="JAHCQH010000014">
    <property type="protein sequence ID" value="MBS9476328.1"/>
    <property type="molecule type" value="Genomic_DNA"/>
</dbReference>
<name>A0ABS5R3T2_9HYPH</name>
<reference evidence="3" key="1">
    <citation type="submission" date="2021-05" db="EMBL/GenBank/DDBJ databases">
        <authorList>
            <person name="Sun Q."/>
            <person name="Inoue M."/>
        </authorList>
    </citation>
    <scope>NUCLEOTIDE SEQUENCE</scope>
    <source>
        <strain evidence="3">VKM B-3255</strain>
    </source>
</reference>
<organism evidence="3 4">
    <name type="scientific">Ancylobacter radicis</name>
    <dbReference type="NCBI Taxonomy" id="2836179"/>
    <lineage>
        <taxon>Bacteria</taxon>
        <taxon>Pseudomonadati</taxon>
        <taxon>Pseudomonadota</taxon>
        <taxon>Alphaproteobacteria</taxon>
        <taxon>Hyphomicrobiales</taxon>
        <taxon>Xanthobacteraceae</taxon>
        <taxon>Ancylobacter</taxon>
    </lineage>
</organism>
<evidence type="ECO:0000256" key="2">
    <source>
        <dbReference type="SAM" id="Phobius"/>
    </source>
</evidence>
<proteinExistence type="predicted"/>
<dbReference type="InterPro" id="IPR007060">
    <property type="entry name" value="FtsL/DivIC"/>
</dbReference>
<comment type="caution">
    <text evidence="3">The sequence shown here is derived from an EMBL/GenBank/DDBJ whole genome shotgun (WGS) entry which is preliminary data.</text>
</comment>
<dbReference type="Proteomes" id="UP001166585">
    <property type="component" value="Unassembled WGS sequence"/>
</dbReference>
<keyword evidence="2" id="KW-0472">Membrane</keyword>
<evidence type="ECO:0000313" key="3">
    <source>
        <dbReference type="EMBL" id="MBS9476328.1"/>
    </source>
</evidence>
<gene>
    <name evidence="3" type="ORF">KIP89_04325</name>
</gene>
<protein>
    <submittedName>
        <fullName evidence="3">Septum formation initiator family protein</fullName>
    </submittedName>
</protein>